<evidence type="ECO:0000313" key="3">
    <source>
        <dbReference type="Proteomes" id="UP000786811"/>
    </source>
</evidence>
<dbReference type="EMBL" id="CAJNRD030001124">
    <property type="protein sequence ID" value="CAG5109265.1"/>
    <property type="molecule type" value="Genomic_DNA"/>
</dbReference>
<name>A0A8J2MZD3_COTCN</name>
<sequence>MLLSHESQIKFSAWRVSDDVSRANSQLRQWFPEPVSSPTKVQAEESQKDGSALGSEEYVGTAIITVGSAISLLLKDPEEEVDKLKLLEYLSDTGKLLAETFHQHSAARKAYMTPVMKKSVKTLVDSIHSEECLDGDKLADQIKEAKTIERKLKRPVFSIQTDGPSQPSEIFALQVENSEPQKSDIYSGKEPGLHGIVEEVTEPRGQDGGLTWETGAGSRLGESQQSPRWNNAKDLPRFVKSPGQDTLGGLNKN</sequence>
<evidence type="ECO:0000256" key="1">
    <source>
        <dbReference type="SAM" id="MobiDB-lite"/>
    </source>
</evidence>
<comment type="caution">
    <text evidence="2">The sequence shown here is derived from an EMBL/GenBank/DDBJ whole genome shotgun (WGS) entry which is preliminary data.</text>
</comment>
<feature type="region of interest" description="Disordered" evidence="1">
    <location>
        <begin position="203"/>
        <end position="253"/>
    </location>
</feature>
<dbReference type="AlphaFoldDB" id="A0A8J2MZD3"/>
<evidence type="ECO:0000313" key="2">
    <source>
        <dbReference type="EMBL" id="CAG5109265.1"/>
    </source>
</evidence>
<proteinExistence type="predicted"/>
<dbReference type="OrthoDB" id="7635152at2759"/>
<gene>
    <name evidence="2" type="ORF">HICCMSTLAB_LOCUS13901</name>
</gene>
<organism evidence="2 3">
    <name type="scientific">Cotesia congregata</name>
    <name type="common">Parasitoid wasp</name>
    <name type="synonym">Apanteles congregatus</name>
    <dbReference type="NCBI Taxonomy" id="51543"/>
    <lineage>
        <taxon>Eukaryota</taxon>
        <taxon>Metazoa</taxon>
        <taxon>Ecdysozoa</taxon>
        <taxon>Arthropoda</taxon>
        <taxon>Hexapoda</taxon>
        <taxon>Insecta</taxon>
        <taxon>Pterygota</taxon>
        <taxon>Neoptera</taxon>
        <taxon>Endopterygota</taxon>
        <taxon>Hymenoptera</taxon>
        <taxon>Apocrita</taxon>
        <taxon>Ichneumonoidea</taxon>
        <taxon>Braconidae</taxon>
        <taxon>Microgastrinae</taxon>
        <taxon>Cotesia</taxon>
    </lineage>
</organism>
<accession>A0A8J2MZD3</accession>
<protein>
    <submittedName>
        <fullName evidence="2">Uncharacterized protein</fullName>
    </submittedName>
</protein>
<keyword evidence="3" id="KW-1185">Reference proteome</keyword>
<reference evidence="2" key="1">
    <citation type="submission" date="2021-04" db="EMBL/GenBank/DDBJ databases">
        <authorList>
            <person name="Chebbi M.A.C M."/>
        </authorList>
    </citation>
    <scope>NUCLEOTIDE SEQUENCE</scope>
</reference>
<dbReference type="Proteomes" id="UP000786811">
    <property type="component" value="Unassembled WGS sequence"/>
</dbReference>